<dbReference type="PANTHER" id="PTHR41259:SF1">
    <property type="entry name" value="DOUBLE-STRAND BREAK REPAIR RAD50 ATPASE, PUTATIVE-RELATED"/>
    <property type="match status" value="1"/>
</dbReference>
<proteinExistence type="predicted"/>
<name>A0A0J7XK61_9SPHN</name>
<feature type="coiled-coil region" evidence="1">
    <location>
        <begin position="563"/>
        <end position="597"/>
    </location>
</feature>
<dbReference type="AlphaFoldDB" id="A0A0J7XK61"/>
<dbReference type="InterPro" id="IPR027417">
    <property type="entry name" value="P-loop_NTPase"/>
</dbReference>
<sequence length="878" mass="94037">MSLRLRRIAVDGFRKFREPMAIDGLTDGLNIVIEPNETGKSTLLEALRAAFFVRHGTKNQLAQSFAPYGEAVGPEIQVSFEANGAPWTITKRFLRGAAIEITGPQGKAQGEDAEAQLHALLGSVRDTSQKGDAATYGALGLLWVAQTDALAVTGPGQIVRDTVRSTLEAEVGSIMGGPAYKRVRTRIDEQFGRYWSPTGQKRGRQNEAMERVEIAETAAREAAERAAGLEKTFSELETARARLKVVQREIADDTDVQARKEFVASLEIARAAAQILATRRAEHEALSAKARELEDLAERHHIATEARDNAGHALEQAQMRRAGHSEGLAGAKLRLVDARGALDSARTARLDARSALSAGEDRARAMRRKTGIAAARKRHAELIELERLQVEAKALVATLISTKAIALLEANERAVAEARALRRAGATRIALSGVSDGILINGEPVSVGERTLTGETHIRMGNAELVVFPPAGAASAEEALSSALKRQQSALDDLALTDLAEARARNDTARDAASELRTIAARIEASTPADEHVGLAAGAAALKLFIVELGHDSVAPEGDAPNIAALSKAMESADSALARAEGAHDSAVDALRRAEDEDAPLATAEARAGSDLANAKAQIDTMESRPDFTSLAADLLRAREQSAAAAVKLEAATRDAAAHDTAVITRKIETIDARSRAAGDTRTKLEMEIARLEGTAESEGGKGWADREAAAREEAEAARAALQRIVDEATSLKLLREILDEARDETSAKFVGPVAKRAKRHIERLLPGCDLSFSEDLTLEAVVRGGISEGCGDLSRGTQEQLSVLTRIAFADMLLEQGQPVSLILDDPLVYADDARLDVMVEILSEAAERMQVILLTCRDRTFRHVPATRLSLTGVVR</sequence>
<keyword evidence="1" id="KW-0175">Coiled coil</keyword>
<evidence type="ECO:0000313" key="3">
    <source>
        <dbReference type="EMBL" id="KMS52436.1"/>
    </source>
</evidence>
<dbReference type="Gene3D" id="3.40.50.300">
    <property type="entry name" value="P-loop containing nucleotide triphosphate hydrolases"/>
    <property type="match status" value="2"/>
</dbReference>
<dbReference type="PATRIC" id="fig|1420583.3.peg.4117"/>
<dbReference type="GO" id="GO:0016887">
    <property type="term" value="F:ATP hydrolysis activity"/>
    <property type="evidence" value="ECO:0007669"/>
    <property type="project" value="InterPro"/>
</dbReference>
<accession>A0A0J7XK61</accession>
<organism evidence="3 4">
    <name type="scientific">Sphingobium cupriresistens LL01</name>
    <dbReference type="NCBI Taxonomy" id="1420583"/>
    <lineage>
        <taxon>Bacteria</taxon>
        <taxon>Pseudomonadati</taxon>
        <taxon>Pseudomonadota</taxon>
        <taxon>Alphaproteobacteria</taxon>
        <taxon>Sphingomonadales</taxon>
        <taxon>Sphingomonadaceae</taxon>
        <taxon>Sphingobium</taxon>
    </lineage>
</organism>
<dbReference type="SUPFAM" id="SSF52540">
    <property type="entry name" value="P-loop containing nucleoside triphosphate hydrolases"/>
    <property type="match status" value="1"/>
</dbReference>
<gene>
    <name evidence="3" type="ORF">V473_21515</name>
</gene>
<evidence type="ECO:0000313" key="4">
    <source>
        <dbReference type="Proteomes" id="UP000052232"/>
    </source>
</evidence>
<dbReference type="Pfam" id="PF13476">
    <property type="entry name" value="AAA_23"/>
    <property type="match status" value="1"/>
</dbReference>
<evidence type="ECO:0000259" key="2">
    <source>
        <dbReference type="Pfam" id="PF13476"/>
    </source>
</evidence>
<keyword evidence="4" id="KW-1185">Reference proteome</keyword>
<evidence type="ECO:0000256" key="1">
    <source>
        <dbReference type="SAM" id="Coils"/>
    </source>
</evidence>
<dbReference type="InterPro" id="IPR038729">
    <property type="entry name" value="Rad50/SbcC_AAA"/>
</dbReference>
<dbReference type="GO" id="GO:0006302">
    <property type="term" value="P:double-strand break repair"/>
    <property type="evidence" value="ECO:0007669"/>
    <property type="project" value="InterPro"/>
</dbReference>
<comment type="caution">
    <text evidence="3">The sequence shown here is derived from an EMBL/GenBank/DDBJ whole genome shotgun (WGS) entry which is preliminary data.</text>
</comment>
<protein>
    <recommendedName>
        <fullName evidence="2">Rad50/SbcC-type AAA domain-containing protein</fullName>
    </recommendedName>
</protein>
<dbReference type="EMBL" id="JACT01000006">
    <property type="protein sequence ID" value="KMS52436.1"/>
    <property type="molecule type" value="Genomic_DNA"/>
</dbReference>
<dbReference type="PANTHER" id="PTHR41259">
    <property type="entry name" value="DOUBLE-STRAND BREAK REPAIR RAD50 ATPASE, PUTATIVE-RELATED"/>
    <property type="match status" value="1"/>
</dbReference>
<feature type="domain" description="Rad50/SbcC-type AAA" evidence="2">
    <location>
        <begin position="8"/>
        <end position="55"/>
    </location>
</feature>
<dbReference type="STRING" id="1420583.V473_21515"/>
<dbReference type="RefSeq" id="WP_066609025.1">
    <property type="nucleotide sequence ID" value="NZ_KQ130437.1"/>
</dbReference>
<dbReference type="Proteomes" id="UP000052232">
    <property type="component" value="Unassembled WGS sequence"/>
</dbReference>
<feature type="coiled-coil region" evidence="1">
    <location>
        <begin position="205"/>
        <end position="249"/>
    </location>
</feature>
<reference evidence="3 4" key="1">
    <citation type="journal article" date="2015" name="G3 (Bethesda)">
        <title>Insights into Ongoing Evolution of the Hexachlorocyclohexane Catabolic Pathway from Comparative Genomics of Ten Sphingomonadaceae Strains.</title>
        <authorList>
            <person name="Pearce S.L."/>
            <person name="Oakeshott J.G."/>
            <person name="Pandey G."/>
        </authorList>
    </citation>
    <scope>NUCLEOTIDE SEQUENCE [LARGE SCALE GENOMIC DNA]</scope>
    <source>
        <strain evidence="3 4">LL01</strain>
    </source>
</reference>